<evidence type="ECO:0000256" key="7">
    <source>
        <dbReference type="ARBA" id="ARBA00022989"/>
    </source>
</evidence>
<reference evidence="15 16" key="1">
    <citation type="submission" date="2021-07" db="EMBL/GenBank/DDBJ databases">
        <title>The Aristolochia fimbriata genome: insights into angiosperm evolution, floral development and chemical biosynthesis.</title>
        <authorList>
            <person name="Jiao Y."/>
        </authorList>
    </citation>
    <scope>NUCLEOTIDE SEQUENCE [LARGE SCALE GENOMIC DNA]</scope>
    <source>
        <strain evidence="15">IBCAS-2021</strain>
        <tissue evidence="15">Leaf</tissue>
    </source>
</reference>
<dbReference type="InterPro" id="IPR057291">
    <property type="entry name" value="CHX17_2nd"/>
</dbReference>
<evidence type="ECO:0000256" key="8">
    <source>
        <dbReference type="ARBA" id="ARBA00023065"/>
    </source>
</evidence>
<keyword evidence="7 11" id="KW-1133">Transmembrane helix</keyword>
<feature type="domain" description="Cation/H(+) antiporter C-terminal" evidence="14">
    <location>
        <begin position="629"/>
        <end position="773"/>
    </location>
</feature>
<proteinExistence type="inferred from homology"/>
<dbReference type="Pfam" id="PF23256">
    <property type="entry name" value="CHX17_2nd"/>
    <property type="match status" value="2"/>
</dbReference>
<evidence type="ECO:0000256" key="4">
    <source>
        <dbReference type="ARBA" id="ARBA00022538"/>
    </source>
</evidence>
<evidence type="ECO:0000256" key="1">
    <source>
        <dbReference type="ARBA" id="ARBA00004141"/>
    </source>
</evidence>
<evidence type="ECO:0000256" key="9">
    <source>
        <dbReference type="ARBA" id="ARBA00023136"/>
    </source>
</evidence>
<keyword evidence="8" id="KW-0406">Ion transport</keyword>
<dbReference type="Gene3D" id="1.20.1530.20">
    <property type="match status" value="2"/>
</dbReference>
<feature type="transmembrane region" description="Helical" evidence="11">
    <location>
        <begin position="927"/>
        <end position="944"/>
    </location>
</feature>
<feature type="transmembrane region" description="Helical" evidence="11">
    <location>
        <begin position="205"/>
        <end position="224"/>
    </location>
</feature>
<feature type="transmembrane region" description="Helical" evidence="11">
    <location>
        <begin position="1100"/>
        <end position="1119"/>
    </location>
</feature>
<feature type="domain" description="Cation/H(+) antiporter central" evidence="13">
    <location>
        <begin position="498"/>
        <end position="612"/>
    </location>
</feature>
<dbReference type="GO" id="GO:0015297">
    <property type="term" value="F:antiporter activity"/>
    <property type="evidence" value="ECO:0007669"/>
    <property type="project" value="UniProtKB-KW"/>
</dbReference>
<feature type="domain" description="Cation/H+ exchanger transmembrane" evidence="12">
    <location>
        <begin position="55"/>
        <end position="435"/>
    </location>
</feature>
<dbReference type="PANTHER" id="PTHR32468:SF26">
    <property type="entry name" value="CATION_H(+) ANTIPORTER 15"/>
    <property type="match status" value="1"/>
</dbReference>
<comment type="subcellular location">
    <subcellularLocation>
        <location evidence="1">Membrane</location>
        <topology evidence="1">Multi-pass membrane protein</topology>
    </subcellularLocation>
</comment>
<feature type="transmembrane region" description="Helical" evidence="11">
    <location>
        <begin position="387"/>
        <end position="407"/>
    </location>
</feature>
<dbReference type="Proteomes" id="UP000825729">
    <property type="component" value="Unassembled WGS sequence"/>
</dbReference>
<evidence type="ECO:0000256" key="6">
    <source>
        <dbReference type="ARBA" id="ARBA00022958"/>
    </source>
</evidence>
<evidence type="ECO:0000313" key="15">
    <source>
        <dbReference type="EMBL" id="KAG9441185.1"/>
    </source>
</evidence>
<feature type="transmembrane region" description="Helical" evidence="11">
    <location>
        <begin position="70"/>
        <end position="90"/>
    </location>
</feature>
<evidence type="ECO:0000313" key="16">
    <source>
        <dbReference type="Proteomes" id="UP000825729"/>
    </source>
</evidence>
<evidence type="ECO:0000256" key="2">
    <source>
        <dbReference type="ARBA" id="ARBA00022448"/>
    </source>
</evidence>
<feature type="transmembrane region" description="Helical" evidence="11">
    <location>
        <begin position="102"/>
        <end position="119"/>
    </location>
</feature>
<organism evidence="15 16">
    <name type="scientific">Aristolochia fimbriata</name>
    <name type="common">White veined hardy Dutchman's pipe vine</name>
    <dbReference type="NCBI Taxonomy" id="158543"/>
    <lineage>
        <taxon>Eukaryota</taxon>
        <taxon>Viridiplantae</taxon>
        <taxon>Streptophyta</taxon>
        <taxon>Embryophyta</taxon>
        <taxon>Tracheophyta</taxon>
        <taxon>Spermatophyta</taxon>
        <taxon>Magnoliopsida</taxon>
        <taxon>Magnoliidae</taxon>
        <taxon>Piperales</taxon>
        <taxon>Aristolochiaceae</taxon>
        <taxon>Aristolochia</taxon>
    </lineage>
</organism>
<feature type="domain" description="Cation/H(+) antiporter central" evidence="13">
    <location>
        <begin position="1323"/>
        <end position="1444"/>
    </location>
</feature>
<dbReference type="PANTHER" id="PTHR32468">
    <property type="entry name" value="CATION/H + ANTIPORTER"/>
    <property type="match status" value="1"/>
</dbReference>
<evidence type="ECO:0000259" key="13">
    <source>
        <dbReference type="Pfam" id="PF23256"/>
    </source>
</evidence>
<keyword evidence="2" id="KW-0813">Transport</keyword>
<evidence type="ECO:0000259" key="12">
    <source>
        <dbReference type="Pfam" id="PF00999"/>
    </source>
</evidence>
<comment type="similarity">
    <text evidence="10">Belongs to the monovalent cation:proton antiporter 2 (CPA2) transporter (TC 2.A.37) family. CHX (TC 2.A.37.4) subfamily.</text>
</comment>
<dbReference type="FunFam" id="1.20.1530.20:FF:000003">
    <property type="entry name" value="Cation/H(+) antiporter 15"/>
    <property type="match status" value="1"/>
</dbReference>
<dbReference type="InterPro" id="IPR050794">
    <property type="entry name" value="CPA2_transporter"/>
</dbReference>
<keyword evidence="3" id="KW-0050">Antiport</keyword>
<dbReference type="GO" id="GO:0006813">
    <property type="term" value="P:potassium ion transport"/>
    <property type="evidence" value="ECO:0007669"/>
    <property type="project" value="UniProtKB-KW"/>
</dbReference>
<evidence type="ECO:0000259" key="14">
    <source>
        <dbReference type="Pfam" id="PF23259"/>
    </source>
</evidence>
<keyword evidence="6" id="KW-0630">Potassium</keyword>
<feature type="transmembrane region" description="Helical" evidence="11">
    <location>
        <begin position="1208"/>
        <end position="1228"/>
    </location>
</feature>
<evidence type="ECO:0008006" key="17">
    <source>
        <dbReference type="Google" id="ProtNLM"/>
    </source>
</evidence>
<feature type="transmembrane region" description="Helical" evidence="11">
    <location>
        <begin position="39"/>
        <end position="64"/>
    </location>
</feature>
<dbReference type="InterPro" id="IPR057290">
    <property type="entry name" value="CHX17_C"/>
</dbReference>
<comment type="caution">
    <text evidence="15">The sequence shown here is derived from an EMBL/GenBank/DDBJ whole genome shotgun (WGS) entry which is preliminary data.</text>
</comment>
<dbReference type="Pfam" id="PF00999">
    <property type="entry name" value="Na_H_Exchanger"/>
    <property type="match status" value="2"/>
</dbReference>
<feature type="transmembrane region" description="Helical" evidence="11">
    <location>
        <begin position="870"/>
        <end position="889"/>
    </location>
</feature>
<evidence type="ECO:0000256" key="3">
    <source>
        <dbReference type="ARBA" id="ARBA00022449"/>
    </source>
</evidence>
<feature type="transmembrane region" description="Helical" evidence="11">
    <location>
        <begin position="1126"/>
        <end position="1145"/>
    </location>
</feature>
<feature type="transmembrane region" description="Helical" evidence="11">
    <location>
        <begin position="419"/>
        <end position="436"/>
    </location>
</feature>
<keyword evidence="5 11" id="KW-0812">Transmembrane</keyword>
<dbReference type="GO" id="GO:0006885">
    <property type="term" value="P:regulation of pH"/>
    <property type="evidence" value="ECO:0007669"/>
    <property type="project" value="TreeGrafter"/>
</dbReference>
<feature type="transmembrane region" description="Helical" evidence="11">
    <location>
        <begin position="895"/>
        <end position="915"/>
    </location>
</feature>
<name>A0AAV7DWZ7_ARIFI</name>
<keyword evidence="16" id="KW-1185">Reference proteome</keyword>
<protein>
    <recommendedName>
        <fullName evidence="17">Cation/H+ exchanger domain-containing protein</fullName>
    </recommendedName>
</protein>
<feature type="transmembrane region" description="Helical" evidence="11">
    <location>
        <begin position="964"/>
        <end position="984"/>
    </location>
</feature>
<dbReference type="EMBL" id="JAINDJ010000007">
    <property type="protein sequence ID" value="KAG9441185.1"/>
    <property type="molecule type" value="Genomic_DNA"/>
</dbReference>
<feature type="transmembrane region" description="Helical" evidence="11">
    <location>
        <begin position="171"/>
        <end position="193"/>
    </location>
</feature>
<accession>A0AAV7DWZ7</accession>
<feature type="transmembrane region" description="Helical" evidence="11">
    <location>
        <begin position="277"/>
        <end position="305"/>
    </location>
</feature>
<keyword evidence="4" id="KW-0633">Potassium transport</keyword>
<feature type="transmembrane region" description="Helical" evidence="11">
    <location>
        <begin position="326"/>
        <end position="346"/>
    </location>
</feature>
<dbReference type="GO" id="GO:1902600">
    <property type="term" value="P:proton transmembrane transport"/>
    <property type="evidence" value="ECO:0007669"/>
    <property type="project" value="InterPro"/>
</dbReference>
<feature type="transmembrane region" description="Helical" evidence="11">
    <location>
        <begin position="236"/>
        <end position="255"/>
    </location>
</feature>
<dbReference type="Pfam" id="PF23259">
    <property type="entry name" value="CHX17_C"/>
    <property type="match status" value="1"/>
</dbReference>
<feature type="transmembrane region" description="Helical" evidence="11">
    <location>
        <begin position="139"/>
        <end position="159"/>
    </location>
</feature>
<keyword evidence="9 11" id="KW-0472">Membrane</keyword>
<evidence type="ECO:0000256" key="10">
    <source>
        <dbReference type="ARBA" id="ARBA00038341"/>
    </source>
</evidence>
<feature type="domain" description="Cation/H+ exchanger transmembrane" evidence="12">
    <location>
        <begin position="878"/>
        <end position="1258"/>
    </location>
</feature>
<dbReference type="InterPro" id="IPR038770">
    <property type="entry name" value="Na+/solute_symporter_sf"/>
</dbReference>
<dbReference type="GO" id="GO:0012505">
    <property type="term" value="C:endomembrane system"/>
    <property type="evidence" value="ECO:0007669"/>
    <property type="project" value="TreeGrafter"/>
</dbReference>
<evidence type="ECO:0000256" key="11">
    <source>
        <dbReference type="SAM" id="Phobius"/>
    </source>
</evidence>
<feature type="transmembrane region" description="Helical" evidence="11">
    <location>
        <begin position="352"/>
        <end position="375"/>
    </location>
</feature>
<dbReference type="GO" id="GO:0016020">
    <property type="term" value="C:membrane"/>
    <property type="evidence" value="ECO:0007669"/>
    <property type="project" value="UniProtKB-SubCell"/>
</dbReference>
<gene>
    <name evidence="15" type="ORF">H6P81_017039</name>
</gene>
<dbReference type="InterPro" id="IPR006153">
    <property type="entry name" value="Cation/H_exchanger_TM"/>
</dbReference>
<evidence type="ECO:0000256" key="5">
    <source>
        <dbReference type="ARBA" id="ARBA00022692"/>
    </source>
</evidence>
<sequence>MDSKALIFSPVNATTFSDKVCMVHQRTWSYGFYNDKHSLYYSLPLLLFQNILFSVITGLVRLILMPLQQPMIVSEIIAGIIIGPSVLGANKQFNDLMFPVRGQVLADTLATMAVIYYIFVEGLKQDLHCVTHAGKKEIVIAFTGITSAFLACTLFVFAMKGFLPERVQRMGFLGFMPGACAMSLFPVVQPILAELGLLNSELGRLAMTLSMINSTFATLLSLANQTLRNGQKSTKSGLFTFTCSCTMYLFFYAVARPATLWVIRKVPDVSKVDSGTVILYMVLTLVGAAVSDLIGSTMFQAPLIFGILIPPGPPLGSVLVQKIETFLRFFLLPYFFVLNGRAFSVFEVDDVFSWWFMVLAFYCACFGKFMGTLLTAKYYDIPNQASVTLAFIMCFKGIMELVFFTTWSHFGLIDGPRVAAVELATISVIAIATPLVRKLARRSTMPLFAYQGRSMEGSKRSGEFNLLMCVHEEDNVPTLLNLLNASNGTKASPINLCLLHLVELAGRGAPILTAYKNSGNSLHHSKLGHIIRAFENLEKQSHVLLDPYISISPYKTMHQDVCALATEKSVSMVVVPLHKQIISATTERTGQMVARNILYEAPCSVGVLLDRSDLRRHVPKWTETGQFSFRVGTVFLGGADDREALCYVSRMGENPNVRLLVLRCITPYAGLDHDRERVMDEDSMEEFRLKTLQQDDVVYREENVVNVEEMMDSIRSMGTGFDMMIVGRRHPAHSLIVDALSDWSECVELGVIGDFLASSDFAKGGASVLSIQQNRMISCLGEQNYRWRQTQLFFYCHSPTPLPRSFFYHSDAKTSIHRKGPHTPAMELHTTIHQQINYTYISQDACLDPQRIWSFGFYNHQLSLQYSLPLLLFQIIMFTFIMGFLRLILRPFKQPSVISEIMAGVIIGPTLLGSFEGFDRLMFPIRGQVLSDSLASLGLIFYLFVEGLKQDISSVVNVRSKEIIIFLSGIVSSYVFCGVFIFTMQGFLPEKTQALGLLRFLPTALSISNFTNIQPILAELGLMNTELGRLSMTLAMLNGAFGTILSLVFQSIRHSHIGLRFAIYTFISGSAMYGFLYLVARPVALWIIRRTPDGSKVDSGIVLAFLVFILVAAAVSDAIGTTMFHAPLVLGILIPPGPPLGSVLVEKIETMNRFFLLPHFFVFNGRKFSMVDVPDESSWWFMQLAVFSGCLGKFMGTMSTAMYFEIPYLESVTLSIIMCFKGVMELVVYTNWMRSKAIDGPTLASLEFGTIMITAITAALVGNLARKSTRPLFNYSGRSIQSRASGEFRLMMCIFDEDNIVPALLDLLNATSSTKESPISNFLLHLVELQGRGAPILTPYKSPMAEALHHNKVDHIIRAFENLVKQSGAHVTLNPFTSVSPCKTMHQDVCTLATQKKVCLVIVPLPKVTIYSEASAAHERAGRMVARNILYEAPCTVGVLLDRNNMRTHVISRCNSNTSVEQFSFRVGTVFLGGGDDREALCFVSRLVESPNVSLLALRCLAPYGGIDPERERELDDELIKEFRIKSLHEEGIIYREETVINVAEMMNSIRSMGSDFDLMIVGRRHPAHSLILDALSDWSECVELGVIGDFLASSDFANGGASVLSIQQNSMISGLVML</sequence>
<feature type="transmembrane region" description="Helical" evidence="11">
    <location>
        <begin position="1061"/>
        <end position="1080"/>
    </location>
</feature>
<feature type="transmembrane region" description="Helical" evidence="11">
    <location>
        <begin position="1030"/>
        <end position="1049"/>
    </location>
</feature>
<feature type="transmembrane region" description="Helical" evidence="11">
    <location>
        <begin position="996"/>
        <end position="1018"/>
    </location>
</feature>
<feature type="transmembrane region" description="Helical" evidence="11">
    <location>
        <begin position="1248"/>
        <end position="1265"/>
    </location>
</feature>